<proteinExistence type="predicted"/>
<dbReference type="Proteomes" id="UP000185766">
    <property type="component" value="Unassembled WGS sequence"/>
</dbReference>
<dbReference type="SUPFAM" id="SSF48452">
    <property type="entry name" value="TPR-like"/>
    <property type="match status" value="1"/>
</dbReference>
<evidence type="ECO:0000313" key="3">
    <source>
        <dbReference type="EMBL" id="SEK98117.1"/>
    </source>
</evidence>
<accession>A0A1H7LID1</accession>
<keyword evidence="2" id="KW-0732">Signal</keyword>
<evidence type="ECO:0000313" key="4">
    <source>
        <dbReference type="Proteomes" id="UP000185766"/>
    </source>
</evidence>
<feature type="compositionally biased region" description="Low complexity" evidence="1">
    <location>
        <begin position="92"/>
        <end position="113"/>
    </location>
</feature>
<gene>
    <name evidence="3" type="ORF">SAMN05216214_10716</name>
</gene>
<sequence length="230" mass="23445">MNKSMMSLLALTVLLAGCASNQRGAVPVVDAGQTVQQGDSYGQHSAASAPQAQPQDSGVVVMVPNAPQSSQPIQVSPAGDSGFVPPADSGWTPPAASPMTSPAPMAAPQSSQPLSTSLAGDEQLAGPVLALLTTAKQQEGSGDLGGAAASLERAQRIAPREPQVLYHLGRVNLAQGNAAQAEQFARQGLAYAQGRPALQAELWNLIANARERQGDAAGAAAARQNVRVPM</sequence>
<protein>
    <submittedName>
        <fullName evidence="3">Uncharacterized protein</fullName>
    </submittedName>
</protein>
<dbReference type="STRING" id="1429083.GCA_001885685_00436"/>
<dbReference type="Gene3D" id="1.25.40.10">
    <property type="entry name" value="Tetratricopeptide repeat domain"/>
    <property type="match status" value="1"/>
</dbReference>
<dbReference type="InterPro" id="IPR011990">
    <property type="entry name" value="TPR-like_helical_dom_sf"/>
</dbReference>
<dbReference type="PROSITE" id="PS51257">
    <property type="entry name" value="PROKAR_LIPOPROTEIN"/>
    <property type="match status" value="1"/>
</dbReference>
<feature type="chain" id="PRO_5010249236" evidence="2">
    <location>
        <begin position="26"/>
        <end position="230"/>
    </location>
</feature>
<feature type="region of interest" description="Disordered" evidence="1">
    <location>
        <begin position="68"/>
        <end position="119"/>
    </location>
</feature>
<reference evidence="3 4" key="1">
    <citation type="submission" date="2016-10" db="EMBL/GenBank/DDBJ databases">
        <authorList>
            <person name="de Groot N.N."/>
        </authorList>
    </citation>
    <scope>NUCLEOTIDE SEQUENCE [LARGE SCALE GENOMIC DNA]</scope>
    <source>
        <strain evidence="3 4">JCM 19513</strain>
    </source>
</reference>
<dbReference type="RefSeq" id="WP_328586305.1">
    <property type="nucleotide sequence ID" value="NZ_FOAS01000007.1"/>
</dbReference>
<feature type="signal peptide" evidence="2">
    <location>
        <begin position="1"/>
        <end position="25"/>
    </location>
</feature>
<name>A0A1H7LID1_9GAMM</name>
<evidence type="ECO:0000256" key="1">
    <source>
        <dbReference type="SAM" id="MobiDB-lite"/>
    </source>
</evidence>
<keyword evidence="4" id="KW-1185">Reference proteome</keyword>
<organism evidence="3 4">
    <name type="scientific">Atopomonas hussainii</name>
    <dbReference type="NCBI Taxonomy" id="1429083"/>
    <lineage>
        <taxon>Bacteria</taxon>
        <taxon>Pseudomonadati</taxon>
        <taxon>Pseudomonadota</taxon>
        <taxon>Gammaproteobacteria</taxon>
        <taxon>Pseudomonadales</taxon>
        <taxon>Pseudomonadaceae</taxon>
        <taxon>Atopomonas</taxon>
    </lineage>
</organism>
<evidence type="ECO:0000256" key="2">
    <source>
        <dbReference type="SAM" id="SignalP"/>
    </source>
</evidence>
<dbReference type="Pfam" id="PF14559">
    <property type="entry name" value="TPR_19"/>
    <property type="match status" value="1"/>
</dbReference>
<dbReference type="AlphaFoldDB" id="A0A1H7LID1"/>
<dbReference type="EMBL" id="FOAS01000007">
    <property type="protein sequence ID" value="SEK98117.1"/>
    <property type="molecule type" value="Genomic_DNA"/>
</dbReference>